<dbReference type="InterPro" id="IPR049342">
    <property type="entry name" value="TRAF1-6_MATH_dom"/>
</dbReference>
<dbReference type="GO" id="GO:0005164">
    <property type="term" value="F:tumor necrosis factor receptor binding"/>
    <property type="evidence" value="ECO:0007669"/>
    <property type="project" value="TreeGrafter"/>
</dbReference>
<dbReference type="GO" id="GO:0043122">
    <property type="term" value="P:regulation of canonical NF-kappaB signal transduction"/>
    <property type="evidence" value="ECO:0007669"/>
    <property type="project" value="TreeGrafter"/>
</dbReference>
<name>A0AAU9X9D4_9CNID</name>
<comment type="caution">
    <text evidence="8">The sequence shown here is derived from an EMBL/GenBank/DDBJ whole genome shotgun (WGS) entry which is preliminary data.</text>
</comment>
<dbReference type="Proteomes" id="UP001159428">
    <property type="component" value="Unassembled WGS sequence"/>
</dbReference>
<dbReference type="InterPro" id="IPR002083">
    <property type="entry name" value="MATH/TRAF_dom"/>
</dbReference>
<evidence type="ECO:0000259" key="7">
    <source>
        <dbReference type="PROSITE" id="PS50144"/>
    </source>
</evidence>
<sequence>MEEIMNTLRKHEKEVSSLQGEVVRLKLSPATSKGTSNYCPKSGVSLTRESERRLDRNEHQLHEIQLSDHDMQIQILEATSYNDTYVWKIDRCSLRFQEAVTGKTLSINSPPFYVGRFGYKVCARLYPFGDGTGKRTHVSMFFVVMRGENDALLPWPFHQKVHFRVIGQDSIRDAYDAFHPEPTSSSFKRPTSDMNIASGWPVFISQKDLRQGGYIRNDTVFIKITVETTGLQGDIWQ</sequence>
<feature type="compositionally biased region" description="Polar residues" evidence="6">
    <location>
        <begin position="33"/>
        <end position="47"/>
    </location>
</feature>
<keyword evidence="9" id="KW-1185">Reference proteome</keyword>
<dbReference type="Gene3D" id="2.60.210.10">
    <property type="entry name" value="Apoptosis, Tumor Necrosis Factor Receptor Associated Protein 2, Chain A"/>
    <property type="match status" value="1"/>
</dbReference>
<proteinExistence type="predicted"/>
<reference evidence="8 9" key="1">
    <citation type="submission" date="2022-05" db="EMBL/GenBank/DDBJ databases">
        <authorList>
            <consortium name="Genoscope - CEA"/>
            <person name="William W."/>
        </authorList>
    </citation>
    <scope>NUCLEOTIDE SEQUENCE [LARGE SCALE GENOMIC DNA]</scope>
</reference>
<dbReference type="Pfam" id="PF21355">
    <property type="entry name" value="TRAF-mep_MATH"/>
    <property type="match status" value="1"/>
</dbReference>
<gene>
    <name evidence="8" type="ORF">PMEA_00019375</name>
</gene>
<keyword evidence="3" id="KW-0832">Ubl conjugation</keyword>
<dbReference type="GO" id="GO:0006915">
    <property type="term" value="P:apoptotic process"/>
    <property type="evidence" value="ECO:0007669"/>
    <property type="project" value="UniProtKB-KW"/>
</dbReference>
<evidence type="ECO:0000256" key="3">
    <source>
        <dbReference type="ARBA" id="ARBA00022843"/>
    </source>
</evidence>
<organism evidence="8 9">
    <name type="scientific">Pocillopora meandrina</name>
    <dbReference type="NCBI Taxonomy" id="46732"/>
    <lineage>
        <taxon>Eukaryota</taxon>
        <taxon>Metazoa</taxon>
        <taxon>Cnidaria</taxon>
        <taxon>Anthozoa</taxon>
        <taxon>Hexacorallia</taxon>
        <taxon>Scleractinia</taxon>
        <taxon>Astrocoeniina</taxon>
        <taxon>Pocilloporidae</taxon>
        <taxon>Pocillopora</taxon>
    </lineage>
</organism>
<dbReference type="AlphaFoldDB" id="A0AAU9X9D4"/>
<dbReference type="PANTHER" id="PTHR10131:SF153">
    <property type="entry name" value="RING-TYPE DOMAIN-CONTAINING PROTEIN"/>
    <property type="match status" value="1"/>
</dbReference>
<dbReference type="InterPro" id="IPR008974">
    <property type="entry name" value="TRAF-like"/>
</dbReference>
<dbReference type="FunFam" id="2.60.210.10:FF:000001">
    <property type="entry name" value="TNF receptor-associated factor"/>
    <property type="match status" value="1"/>
</dbReference>
<evidence type="ECO:0000313" key="9">
    <source>
        <dbReference type="Proteomes" id="UP001159428"/>
    </source>
</evidence>
<evidence type="ECO:0000256" key="4">
    <source>
        <dbReference type="ARBA" id="ARBA00023054"/>
    </source>
</evidence>
<evidence type="ECO:0000313" key="8">
    <source>
        <dbReference type="EMBL" id="CAH3140709.1"/>
    </source>
</evidence>
<keyword evidence="1" id="KW-1017">Isopeptide bond</keyword>
<dbReference type="GO" id="GO:0009898">
    <property type="term" value="C:cytoplasmic side of plasma membrane"/>
    <property type="evidence" value="ECO:0007669"/>
    <property type="project" value="TreeGrafter"/>
</dbReference>
<dbReference type="EMBL" id="CALNXJ010000034">
    <property type="protein sequence ID" value="CAH3140709.1"/>
    <property type="molecule type" value="Genomic_DNA"/>
</dbReference>
<dbReference type="PROSITE" id="PS50144">
    <property type="entry name" value="MATH"/>
    <property type="match status" value="1"/>
</dbReference>
<evidence type="ECO:0000256" key="5">
    <source>
        <dbReference type="SAM" id="Coils"/>
    </source>
</evidence>
<feature type="domain" description="MATH" evidence="7">
    <location>
        <begin position="82"/>
        <end position="226"/>
    </location>
</feature>
<accession>A0AAU9X9D4</accession>
<feature type="coiled-coil region" evidence="5">
    <location>
        <begin position="1"/>
        <end position="28"/>
    </location>
</feature>
<evidence type="ECO:0000256" key="1">
    <source>
        <dbReference type="ARBA" id="ARBA00022499"/>
    </source>
</evidence>
<evidence type="ECO:0000256" key="2">
    <source>
        <dbReference type="ARBA" id="ARBA00022703"/>
    </source>
</evidence>
<dbReference type="PANTHER" id="PTHR10131">
    <property type="entry name" value="TNF RECEPTOR ASSOCIATED FACTOR"/>
    <property type="match status" value="1"/>
</dbReference>
<keyword evidence="4 5" id="KW-0175">Coiled coil</keyword>
<dbReference type="SMART" id="SM00061">
    <property type="entry name" value="MATH"/>
    <property type="match status" value="1"/>
</dbReference>
<protein>
    <recommendedName>
        <fullName evidence="7">MATH domain-containing protein</fullName>
    </recommendedName>
</protein>
<feature type="region of interest" description="Disordered" evidence="6">
    <location>
        <begin position="33"/>
        <end position="52"/>
    </location>
</feature>
<evidence type="ECO:0000256" key="6">
    <source>
        <dbReference type="SAM" id="MobiDB-lite"/>
    </source>
</evidence>
<dbReference type="SUPFAM" id="SSF49599">
    <property type="entry name" value="TRAF domain-like"/>
    <property type="match status" value="1"/>
</dbReference>
<keyword evidence="2" id="KW-0053">Apoptosis</keyword>